<proteinExistence type="predicted"/>
<dbReference type="STRING" id="29540.C481_01495"/>
<keyword evidence="2" id="KW-1185">Reference proteome</keyword>
<dbReference type="AlphaFoldDB" id="M0B5S9"/>
<sequence length="148" mass="16362">LGLMPFPYGVSPAEAKYEGTGGTNATLGGWHLSLNPNSEKLAAAVELLQVMTSDEFYLDIFELTGSTPPKPALFESEQAREVDVMNRYLKTLRFQSEHQWVHPINPLWETQSSRIGSEFHACLNREKSPEDAVAAAQEDVEAAERVGV</sequence>
<dbReference type="EMBL" id="AOIO01000003">
    <property type="protein sequence ID" value="ELZ06165.1"/>
    <property type="molecule type" value="Genomic_DNA"/>
</dbReference>
<comment type="caution">
    <text evidence="1">The sequence shown here is derived from an EMBL/GenBank/DDBJ whole genome shotgun (WGS) entry which is preliminary data.</text>
</comment>
<gene>
    <name evidence="1" type="ORF">C481_01495</name>
</gene>
<dbReference type="PATRIC" id="fig|29540.5.peg.314"/>
<protein>
    <submittedName>
        <fullName evidence="1">Extracellular solute-binding protein family 1</fullName>
    </submittedName>
</protein>
<reference evidence="1 2" key="1">
    <citation type="journal article" date="2014" name="PLoS Genet.">
        <title>Phylogenetically driven sequencing of extremely halophilic archaea reveals strategies for static and dynamic osmo-response.</title>
        <authorList>
            <person name="Becker E.A."/>
            <person name="Seitzer P.M."/>
            <person name="Tritt A."/>
            <person name="Larsen D."/>
            <person name="Krusor M."/>
            <person name="Yao A.I."/>
            <person name="Wu D."/>
            <person name="Madern D."/>
            <person name="Eisen J.A."/>
            <person name="Darling A.E."/>
            <person name="Facciotti M.T."/>
        </authorList>
    </citation>
    <scope>NUCLEOTIDE SEQUENCE [LARGE SCALE GENOMIC DNA]</scope>
    <source>
        <strain evidence="1 2">DSM 12278</strain>
    </source>
</reference>
<evidence type="ECO:0000313" key="1">
    <source>
        <dbReference type="EMBL" id="ELZ06165.1"/>
    </source>
</evidence>
<accession>M0B5S9</accession>
<name>M0B5S9_NATA1</name>
<dbReference type="Gene3D" id="3.40.190.10">
    <property type="entry name" value="Periplasmic binding protein-like II"/>
    <property type="match status" value="2"/>
</dbReference>
<evidence type="ECO:0000313" key="2">
    <source>
        <dbReference type="Proteomes" id="UP000011554"/>
    </source>
</evidence>
<feature type="non-terminal residue" evidence="1">
    <location>
        <position position="1"/>
    </location>
</feature>
<dbReference type="SUPFAM" id="SSF53850">
    <property type="entry name" value="Periplasmic binding protein-like II"/>
    <property type="match status" value="1"/>
</dbReference>
<dbReference type="eggNOG" id="arCOG00151">
    <property type="taxonomic scope" value="Archaea"/>
</dbReference>
<dbReference type="Proteomes" id="UP000011554">
    <property type="component" value="Unassembled WGS sequence"/>
</dbReference>
<organism evidence="1 2">
    <name type="scientific">Natrialba asiatica (strain ATCC 700177 / DSM 12278 / JCM 9576 / FERM P-10747 / NBRC 102637 / 172P1)</name>
    <dbReference type="NCBI Taxonomy" id="29540"/>
    <lineage>
        <taxon>Archaea</taxon>
        <taxon>Methanobacteriati</taxon>
        <taxon>Methanobacteriota</taxon>
        <taxon>Stenosarchaea group</taxon>
        <taxon>Halobacteria</taxon>
        <taxon>Halobacteriales</taxon>
        <taxon>Natrialbaceae</taxon>
        <taxon>Natrialba</taxon>
    </lineage>
</organism>